<dbReference type="EnsemblPlants" id="TuG1812G0500004805.01.T02">
    <property type="protein sequence ID" value="TuG1812G0500004805.01.T02"/>
    <property type="gene ID" value="TuG1812G0500004805.01"/>
</dbReference>
<dbReference type="OrthoDB" id="15688at2759"/>
<evidence type="ECO:0000256" key="4">
    <source>
        <dbReference type="ARBA" id="ARBA00022884"/>
    </source>
</evidence>
<feature type="domain" description="RRM" evidence="8">
    <location>
        <begin position="91"/>
        <end position="169"/>
    </location>
</feature>
<keyword evidence="4 6" id="KW-0694">RNA-binding</keyword>
<sequence length="218" mass="24219">MAAEDVEFVDYERDDGDEDDEGMEDEEEDGEVSARALPVPHIAAPAVPRTSRGRFVGRSRSVIASTRDRFDSLPFAGTSAHGGPQRSIEGWIIIVSGVKEDAEESDLYDAFAEFGEVKDLHLNLERRTGYGKGYALVEYGCFEEAQTAIRSMNGTQLLTKTIHVDWAFNRGPIQNVTSARCEQNVFCPAFPLVDKSLCQFDMILNLDHTLVTDSVFFV</sequence>
<dbReference type="GO" id="GO:0003729">
    <property type="term" value="F:mRNA binding"/>
    <property type="evidence" value="ECO:0007669"/>
    <property type="project" value="InterPro"/>
</dbReference>
<dbReference type="KEGG" id="tua:125511081"/>
<feature type="region of interest" description="Disordered" evidence="7">
    <location>
        <begin position="1"/>
        <end position="36"/>
    </location>
</feature>
<feature type="compositionally biased region" description="Acidic residues" evidence="7">
    <location>
        <begin position="1"/>
        <end position="31"/>
    </location>
</feature>
<dbReference type="PRINTS" id="PR01738">
    <property type="entry name" value="RNABINDINGM8"/>
</dbReference>
<evidence type="ECO:0000313" key="10">
    <source>
        <dbReference type="Proteomes" id="UP000015106"/>
    </source>
</evidence>
<dbReference type="Gramene" id="TuG1812G0500004805.01.T02">
    <property type="protein sequence ID" value="TuG1812G0500004805.01.T02"/>
    <property type="gene ID" value="TuG1812G0500004805.01"/>
</dbReference>
<dbReference type="CDD" id="cd12324">
    <property type="entry name" value="RRM_RBM8"/>
    <property type="match status" value="1"/>
</dbReference>
<dbReference type="SMART" id="SM00360">
    <property type="entry name" value="RRM"/>
    <property type="match status" value="1"/>
</dbReference>
<dbReference type="PANTHER" id="PTHR45894">
    <property type="entry name" value="RNA-BINDING PROTEIN 8A"/>
    <property type="match status" value="1"/>
</dbReference>
<reference evidence="9" key="3">
    <citation type="submission" date="2022-06" db="UniProtKB">
        <authorList>
            <consortium name="EnsemblPlants"/>
        </authorList>
    </citation>
    <scope>IDENTIFICATION</scope>
</reference>
<evidence type="ECO:0000256" key="6">
    <source>
        <dbReference type="PROSITE-ProRule" id="PRU00176"/>
    </source>
</evidence>
<dbReference type="InterPro" id="IPR035979">
    <property type="entry name" value="RBD_domain_sf"/>
</dbReference>
<dbReference type="Pfam" id="PF00076">
    <property type="entry name" value="RRM_1"/>
    <property type="match status" value="1"/>
</dbReference>
<dbReference type="InterPro" id="IPR012677">
    <property type="entry name" value="Nucleotide-bd_a/b_plait_sf"/>
</dbReference>
<comment type="subcellular location">
    <subcellularLocation>
        <location evidence="2">Cytoplasm</location>
    </subcellularLocation>
    <subcellularLocation>
        <location evidence="1">Nucleus</location>
    </subcellularLocation>
</comment>
<dbReference type="InterPro" id="IPR033744">
    <property type="entry name" value="RRM_RBM8"/>
</dbReference>
<dbReference type="AlphaFoldDB" id="A0A8R7UKK5"/>
<evidence type="ECO:0000256" key="3">
    <source>
        <dbReference type="ARBA" id="ARBA00022490"/>
    </source>
</evidence>
<dbReference type="GO" id="GO:0005737">
    <property type="term" value="C:cytoplasm"/>
    <property type="evidence" value="ECO:0007669"/>
    <property type="project" value="UniProtKB-SubCell"/>
</dbReference>
<evidence type="ECO:0000259" key="8">
    <source>
        <dbReference type="PROSITE" id="PS50102"/>
    </source>
</evidence>
<reference evidence="9" key="2">
    <citation type="submission" date="2018-03" db="EMBL/GenBank/DDBJ databases">
        <title>The Triticum urartu genome reveals the dynamic nature of wheat genome evolution.</title>
        <authorList>
            <person name="Ling H."/>
            <person name="Ma B."/>
            <person name="Shi X."/>
            <person name="Liu H."/>
            <person name="Dong L."/>
            <person name="Sun H."/>
            <person name="Cao Y."/>
            <person name="Gao Q."/>
            <person name="Zheng S."/>
            <person name="Li Y."/>
            <person name="Yu Y."/>
            <person name="Du H."/>
            <person name="Qi M."/>
            <person name="Li Y."/>
            <person name="Yu H."/>
            <person name="Cui Y."/>
            <person name="Wang N."/>
            <person name="Chen C."/>
            <person name="Wu H."/>
            <person name="Zhao Y."/>
            <person name="Zhang J."/>
            <person name="Li Y."/>
            <person name="Zhou W."/>
            <person name="Zhang B."/>
            <person name="Hu W."/>
            <person name="Eijk M."/>
            <person name="Tang J."/>
            <person name="Witsenboer H."/>
            <person name="Zhao S."/>
            <person name="Li Z."/>
            <person name="Zhang A."/>
            <person name="Wang D."/>
            <person name="Liang C."/>
        </authorList>
    </citation>
    <scope>NUCLEOTIDE SEQUENCE [LARGE SCALE GENOMIC DNA]</scope>
    <source>
        <strain evidence="9">cv. G1812</strain>
    </source>
</reference>
<dbReference type="Gene3D" id="3.30.70.330">
    <property type="match status" value="1"/>
</dbReference>
<name>A0A8R7UKK5_TRIUA</name>
<reference evidence="10" key="1">
    <citation type="journal article" date="2013" name="Nature">
        <title>Draft genome of the wheat A-genome progenitor Triticum urartu.</title>
        <authorList>
            <person name="Ling H.Q."/>
            <person name="Zhao S."/>
            <person name="Liu D."/>
            <person name="Wang J."/>
            <person name="Sun H."/>
            <person name="Zhang C."/>
            <person name="Fan H."/>
            <person name="Li D."/>
            <person name="Dong L."/>
            <person name="Tao Y."/>
            <person name="Gao C."/>
            <person name="Wu H."/>
            <person name="Li Y."/>
            <person name="Cui Y."/>
            <person name="Guo X."/>
            <person name="Zheng S."/>
            <person name="Wang B."/>
            <person name="Yu K."/>
            <person name="Liang Q."/>
            <person name="Yang W."/>
            <person name="Lou X."/>
            <person name="Chen J."/>
            <person name="Feng M."/>
            <person name="Jian J."/>
            <person name="Zhang X."/>
            <person name="Luo G."/>
            <person name="Jiang Y."/>
            <person name="Liu J."/>
            <person name="Wang Z."/>
            <person name="Sha Y."/>
            <person name="Zhang B."/>
            <person name="Wu H."/>
            <person name="Tang D."/>
            <person name="Shen Q."/>
            <person name="Xue P."/>
            <person name="Zou S."/>
            <person name="Wang X."/>
            <person name="Liu X."/>
            <person name="Wang F."/>
            <person name="Yang Y."/>
            <person name="An X."/>
            <person name="Dong Z."/>
            <person name="Zhang K."/>
            <person name="Zhang X."/>
            <person name="Luo M.C."/>
            <person name="Dvorak J."/>
            <person name="Tong Y."/>
            <person name="Wang J."/>
            <person name="Yang H."/>
            <person name="Li Z."/>
            <person name="Wang D."/>
            <person name="Zhang A."/>
            <person name="Wang J."/>
        </authorList>
    </citation>
    <scope>NUCLEOTIDE SEQUENCE</scope>
    <source>
        <strain evidence="10">cv. G1812</strain>
    </source>
</reference>
<dbReference type="RefSeq" id="XP_048532316.1">
    <property type="nucleotide sequence ID" value="XM_048676359.1"/>
</dbReference>
<dbReference type="GO" id="GO:0006396">
    <property type="term" value="P:RNA processing"/>
    <property type="evidence" value="ECO:0007669"/>
    <property type="project" value="InterPro"/>
</dbReference>
<accession>A0A8R7UKK5</accession>
<evidence type="ECO:0000256" key="5">
    <source>
        <dbReference type="ARBA" id="ARBA00023242"/>
    </source>
</evidence>
<dbReference type="GO" id="GO:0005634">
    <property type="term" value="C:nucleus"/>
    <property type="evidence" value="ECO:0007669"/>
    <property type="project" value="UniProtKB-SubCell"/>
</dbReference>
<proteinExistence type="predicted"/>
<keyword evidence="5" id="KW-0539">Nucleus</keyword>
<dbReference type="SUPFAM" id="SSF54928">
    <property type="entry name" value="RNA-binding domain, RBD"/>
    <property type="match status" value="1"/>
</dbReference>
<organism evidence="9 10">
    <name type="scientific">Triticum urartu</name>
    <name type="common">Red wild einkorn</name>
    <name type="synonym">Crithodium urartu</name>
    <dbReference type="NCBI Taxonomy" id="4572"/>
    <lineage>
        <taxon>Eukaryota</taxon>
        <taxon>Viridiplantae</taxon>
        <taxon>Streptophyta</taxon>
        <taxon>Embryophyta</taxon>
        <taxon>Tracheophyta</taxon>
        <taxon>Spermatophyta</taxon>
        <taxon>Magnoliopsida</taxon>
        <taxon>Liliopsida</taxon>
        <taxon>Poales</taxon>
        <taxon>Poaceae</taxon>
        <taxon>BOP clade</taxon>
        <taxon>Pooideae</taxon>
        <taxon>Triticodae</taxon>
        <taxon>Triticeae</taxon>
        <taxon>Triticinae</taxon>
        <taxon>Triticum</taxon>
    </lineage>
</organism>
<keyword evidence="10" id="KW-1185">Reference proteome</keyword>
<protein>
    <recommendedName>
        <fullName evidence="8">RRM domain-containing protein</fullName>
    </recommendedName>
</protein>
<evidence type="ECO:0000256" key="1">
    <source>
        <dbReference type="ARBA" id="ARBA00004123"/>
    </source>
</evidence>
<dbReference type="PROSITE" id="PS50102">
    <property type="entry name" value="RRM"/>
    <property type="match status" value="1"/>
</dbReference>
<evidence type="ECO:0000256" key="7">
    <source>
        <dbReference type="SAM" id="MobiDB-lite"/>
    </source>
</evidence>
<gene>
    <name evidence="9" type="primary">LOC125511081</name>
</gene>
<evidence type="ECO:0000313" key="9">
    <source>
        <dbReference type="EnsemblPlants" id="TuG1812G0500004805.01.T02"/>
    </source>
</evidence>
<dbReference type="GeneID" id="125511081"/>
<dbReference type="InterPro" id="IPR008111">
    <property type="entry name" value="RNA-bd_8"/>
</dbReference>
<evidence type="ECO:0000256" key="2">
    <source>
        <dbReference type="ARBA" id="ARBA00004496"/>
    </source>
</evidence>
<dbReference type="Proteomes" id="UP000015106">
    <property type="component" value="Chromosome 5"/>
</dbReference>
<dbReference type="InterPro" id="IPR000504">
    <property type="entry name" value="RRM_dom"/>
</dbReference>
<keyword evidence="3" id="KW-0963">Cytoplasm</keyword>